<feature type="transmembrane region" description="Helical" evidence="1">
    <location>
        <begin position="160"/>
        <end position="177"/>
    </location>
</feature>
<feature type="transmembrane region" description="Helical" evidence="1">
    <location>
        <begin position="64"/>
        <end position="82"/>
    </location>
</feature>
<name>K2GH25_9BACT</name>
<feature type="domain" description="Phosphatidic acid phosphatase type 2/haloperoxidase" evidence="2">
    <location>
        <begin position="67"/>
        <end position="175"/>
    </location>
</feature>
<dbReference type="SMART" id="SM00014">
    <property type="entry name" value="acidPPc"/>
    <property type="match status" value="1"/>
</dbReference>
<dbReference type="EMBL" id="AMFJ01000116">
    <property type="protein sequence ID" value="EKE29709.1"/>
    <property type="molecule type" value="Genomic_DNA"/>
</dbReference>
<organism evidence="3">
    <name type="scientific">uncultured bacterium</name>
    <name type="common">gcode 4</name>
    <dbReference type="NCBI Taxonomy" id="1234023"/>
    <lineage>
        <taxon>Bacteria</taxon>
        <taxon>environmental samples</taxon>
    </lineage>
</organism>
<evidence type="ECO:0000313" key="3">
    <source>
        <dbReference type="EMBL" id="EKE29709.1"/>
    </source>
</evidence>
<dbReference type="InterPro" id="IPR000326">
    <property type="entry name" value="PAP2/HPO"/>
</dbReference>
<dbReference type="AlphaFoldDB" id="K2GH25"/>
<dbReference type="Pfam" id="PF01569">
    <property type="entry name" value="PAP2"/>
    <property type="match status" value="1"/>
</dbReference>
<feature type="transmembrane region" description="Helical" evidence="1">
    <location>
        <begin position="134"/>
        <end position="154"/>
    </location>
</feature>
<keyword evidence="1" id="KW-0812">Transmembrane</keyword>
<comment type="caution">
    <text evidence="3">The sequence shown here is derived from an EMBL/GenBank/DDBJ whole genome shotgun (WGS) entry which is preliminary data.</text>
</comment>
<feature type="transmembrane region" description="Helical" evidence="1">
    <location>
        <begin position="26"/>
        <end position="52"/>
    </location>
</feature>
<feature type="transmembrane region" description="Helical" evidence="1">
    <location>
        <begin position="110"/>
        <end position="127"/>
    </location>
</feature>
<dbReference type="SUPFAM" id="SSF48317">
    <property type="entry name" value="Acid phosphatase/Vanadium-dependent haloperoxidase"/>
    <property type="match status" value="1"/>
</dbReference>
<gene>
    <name evidence="3" type="ORF">ACD_2C00116G0007</name>
</gene>
<keyword evidence="1" id="KW-0472">Membrane</keyword>
<protein>
    <recommendedName>
        <fullName evidence="2">Phosphatidic acid phosphatase type 2/haloperoxidase domain-containing protein</fullName>
    </recommendedName>
</protein>
<dbReference type="InterPro" id="IPR036938">
    <property type="entry name" value="PAP2/HPO_sf"/>
</dbReference>
<dbReference type="Gene3D" id="1.20.144.10">
    <property type="entry name" value="Phosphatidic acid phosphatase type 2/haloperoxidase"/>
    <property type="match status" value="1"/>
</dbReference>
<evidence type="ECO:0000259" key="2">
    <source>
        <dbReference type="SMART" id="SM00014"/>
    </source>
</evidence>
<accession>K2GH25</accession>
<proteinExistence type="predicted"/>
<reference evidence="3" key="1">
    <citation type="journal article" date="2012" name="Science">
        <title>Fermentation, hydrogen, and sulfur metabolism in multiple uncultivated bacterial phyla.</title>
        <authorList>
            <person name="Wrighton K.C."/>
            <person name="Thomas B.C."/>
            <person name="Sharon I."/>
            <person name="Miller C.S."/>
            <person name="Castelle C.J."/>
            <person name="VerBerkmoes N.C."/>
            <person name="Wilkins M.J."/>
            <person name="Hettich R.L."/>
            <person name="Lipton M.S."/>
            <person name="Williams K.H."/>
            <person name="Long P.E."/>
            <person name="Banfield J.F."/>
        </authorList>
    </citation>
    <scope>NUCLEOTIDE SEQUENCE [LARGE SCALE GENOMIC DNA]</scope>
</reference>
<keyword evidence="1" id="KW-1133">Transmembrane helix</keyword>
<evidence type="ECO:0000256" key="1">
    <source>
        <dbReference type="SAM" id="Phobius"/>
    </source>
</evidence>
<sequence length="203" mass="23804">MLQYLISLDVSALNLIMQSVDQSNTILVNLITFFSDFGVFFVALTLVGLWLFWTYTKNGEYKRISLSVFYTIAYSFIFYIIINKWFPVRPRPETVSSIRPLIDHLPDNSFPSWHAIFAGAAIIWFALFWPNTIYLIILSFLSVLMFYSRIASWVHYPWDILMGALFGILFGLCFYRLQKLHKIKDLLEKANNKIIKLASYIWL</sequence>